<protein>
    <submittedName>
        <fullName evidence="1">Glyoxalase/bleomycin resistance protein/dioxygenase superfamily protein</fullName>
    </submittedName>
</protein>
<dbReference type="SUPFAM" id="SSF54593">
    <property type="entry name" value="Glyoxalase/Bleomycin resistance protein/Dihydroxybiphenyl dioxygenase"/>
    <property type="match status" value="1"/>
</dbReference>
<dbReference type="OrthoDB" id="9792173at2"/>
<proteinExistence type="predicted"/>
<dbReference type="Gene3D" id="3.10.180.10">
    <property type="entry name" value="2,3-Dihydroxybiphenyl 1,2-Dioxygenase, domain 1"/>
    <property type="match status" value="1"/>
</dbReference>
<sequence>MLFDFGQPTDGVIQLGFVVEDLEAAMLTFGNRLGVGPWTVLRDFAGDDPRYRGEPTLARADVALGFGGHLQYELIQPTDQRPSVHRDVVLDRGFGFHHFGRATTDFDAAVEQMHRDGYPTVFSASVGPGSRVAYFDTRDVLPGMTELLEAGPGLEADFTRMYRTSL</sequence>
<name>A0A2T0RAW2_9ACTN</name>
<keyword evidence="2" id="KW-1185">Reference proteome</keyword>
<gene>
    <name evidence="1" type="ORF">CLV37_101547</name>
</gene>
<keyword evidence="1" id="KW-0560">Oxidoreductase</keyword>
<accession>A0A2T0RAW2</accession>
<evidence type="ECO:0000313" key="2">
    <source>
        <dbReference type="Proteomes" id="UP000238083"/>
    </source>
</evidence>
<reference evidence="1 2" key="1">
    <citation type="submission" date="2018-03" db="EMBL/GenBank/DDBJ databases">
        <title>Genomic Encyclopedia of Archaeal and Bacterial Type Strains, Phase II (KMG-II): from individual species to whole genera.</title>
        <authorList>
            <person name="Goeker M."/>
        </authorList>
    </citation>
    <scope>NUCLEOTIDE SEQUENCE [LARGE SCALE GENOMIC DNA]</scope>
    <source>
        <strain evidence="1 2">DSM 19711</strain>
    </source>
</reference>
<dbReference type="Proteomes" id="UP000238083">
    <property type="component" value="Unassembled WGS sequence"/>
</dbReference>
<organism evidence="1 2">
    <name type="scientific">Kineococcus rhizosphaerae</name>
    <dbReference type="NCBI Taxonomy" id="559628"/>
    <lineage>
        <taxon>Bacteria</taxon>
        <taxon>Bacillati</taxon>
        <taxon>Actinomycetota</taxon>
        <taxon>Actinomycetes</taxon>
        <taxon>Kineosporiales</taxon>
        <taxon>Kineosporiaceae</taxon>
        <taxon>Kineococcus</taxon>
    </lineage>
</organism>
<dbReference type="EMBL" id="PVZF01000001">
    <property type="protein sequence ID" value="PRY18302.1"/>
    <property type="molecule type" value="Genomic_DNA"/>
</dbReference>
<comment type="caution">
    <text evidence="1">The sequence shown here is derived from an EMBL/GenBank/DDBJ whole genome shotgun (WGS) entry which is preliminary data.</text>
</comment>
<dbReference type="RefSeq" id="WP_106206679.1">
    <property type="nucleotide sequence ID" value="NZ_PVZF01000001.1"/>
</dbReference>
<dbReference type="Pfam" id="PF13669">
    <property type="entry name" value="Glyoxalase_4"/>
    <property type="match status" value="1"/>
</dbReference>
<dbReference type="AlphaFoldDB" id="A0A2T0RAW2"/>
<dbReference type="GO" id="GO:0051213">
    <property type="term" value="F:dioxygenase activity"/>
    <property type="evidence" value="ECO:0007669"/>
    <property type="project" value="UniProtKB-KW"/>
</dbReference>
<keyword evidence="1" id="KW-0223">Dioxygenase</keyword>
<evidence type="ECO:0000313" key="1">
    <source>
        <dbReference type="EMBL" id="PRY18302.1"/>
    </source>
</evidence>
<dbReference type="InterPro" id="IPR029068">
    <property type="entry name" value="Glyas_Bleomycin-R_OHBP_Dase"/>
</dbReference>